<dbReference type="EMBL" id="CP037899">
    <property type="protein sequence ID" value="QDQ41297.1"/>
    <property type="molecule type" value="Genomic_DNA"/>
</dbReference>
<dbReference type="InterPro" id="IPR006391">
    <property type="entry name" value="P-type_ATPase_bsu_IA"/>
</dbReference>
<dbReference type="PANTHER" id="PTHR43743">
    <property type="entry name" value="POTASSIUM-TRANSPORTING ATPASE ATP-BINDING SUBUNIT"/>
    <property type="match status" value="1"/>
</dbReference>
<dbReference type="GO" id="GO:0005524">
    <property type="term" value="F:ATP binding"/>
    <property type="evidence" value="ECO:0007669"/>
    <property type="project" value="UniProtKB-KW"/>
</dbReference>
<evidence type="ECO:0000256" key="1">
    <source>
        <dbReference type="SAM" id="Phobius"/>
    </source>
</evidence>
<dbReference type="Proteomes" id="UP000315925">
    <property type="component" value="Chromosome"/>
</dbReference>
<dbReference type="GO" id="GO:0016020">
    <property type="term" value="C:membrane"/>
    <property type="evidence" value="ECO:0007669"/>
    <property type="project" value="InterPro"/>
</dbReference>
<dbReference type="PANTHER" id="PTHR43743:SF1">
    <property type="entry name" value="POTASSIUM-TRANSPORTING ATPASE ATP-BINDING SUBUNIT"/>
    <property type="match status" value="1"/>
</dbReference>
<dbReference type="GO" id="GO:0008556">
    <property type="term" value="F:P-type potassium transmembrane transporter activity"/>
    <property type="evidence" value="ECO:0007669"/>
    <property type="project" value="InterPro"/>
</dbReference>
<keyword evidence="1" id="KW-1133">Transmembrane helix</keyword>
<keyword evidence="1" id="KW-0812">Transmembrane</keyword>
<name>A0A516TJ76_9BACT</name>
<gene>
    <name evidence="2" type="ORF">kam1_36</name>
</gene>
<proteinExistence type="predicted"/>
<evidence type="ECO:0000313" key="2">
    <source>
        <dbReference type="EMBL" id="QDQ41297.1"/>
    </source>
</evidence>
<sequence length="93" mass="10769">MKTSKNVVSFWSFPLIASAIKEAFIKLNPLSLWKNPVIFVTEIGAFITTIELIRSSESFFFTLQISLWLWFTVLLRILQKLLPKVGERLKPKV</sequence>
<keyword evidence="1" id="KW-0472">Membrane</keyword>
<feature type="transmembrane region" description="Helical" evidence="1">
    <location>
        <begin position="59"/>
        <end position="78"/>
    </location>
</feature>
<protein>
    <submittedName>
        <fullName evidence="2">Uncharacterized protein</fullName>
    </submittedName>
</protein>
<reference evidence="3" key="1">
    <citation type="submission" date="2019-03" db="EMBL/GenBank/DDBJ databases">
        <title>Complete genome of Methylacidiphilum kamchatkense Kam1.</title>
        <authorList>
            <person name="Kruse T."/>
            <person name="Murarilal Ratnadevi C."/>
            <person name="Erikstad H.-A."/>
            <person name="Birkeland N.-K."/>
        </authorList>
    </citation>
    <scope>NUCLEOTIDE SEQUENCE [LARGE SCALE GENOMIC DNA]</scope>
    <source>
        <strain evidence="3">kam1</strain>
    </source>
</reference>
<dbReference type="AlphaFoldDB" id="A0A516TJ76"/>
<dbReference type="KEGG" id="mkc:kam1_36"/>
<accession>A0A516TJ76</accession>
<evidence type="ECO:0000313" key="3">
    <source>
        <dbReference type="Proteomes" id="UP000315925"/>
    </source>
</evidence>
<organism evidence="2 3">
    <name type="scientific">Methylacidiphilum kamchatkense Kam1</name>
    <dbReference type="NCBI Taxonomy" id="1202785"/>
    <lineage>
        <taxon>Bacteria</taxon>
        <taxon>Pseudomonadati</taxon>
        <taxon>Verrucomicrobiota</taxon>
        <taxon>Methylacidiphilae</taxon>
        <taxon>Methylacidiphilales</taxon>
        <taxon>Methylacidiphilaceae</taxon>
        <taxon>Methylacidiphilum (ex Ratnadevi et al. 2023)</taxon>
    </lineage>
</organism>